<feature type="region of interest" description="Disordered" evidence="1">
    <location>
        <begin position="135"/>
        <end position="155"/>
    </location>
</feature>
<evidence type="ECO:0000313" key="4">
    <source>
        <dbReference type="Proteomes" id="UP000643403"/>
    </source>
</evidence>
<gene>
    <name evidence="3" type="ORF">GCM10008101_08420</name>
</gene>
<reference evidence="4" key="1">
    <citation type="journal article" date="2019" name="Int. J. Syst. Evol. Microbiol.">
        <title>The Global Catalogue of Microorganisms (GCM) 10K type strain sequencing project: providing services to taxonomists for standard genome sequencing and annotation.</title>
        <authorList>
            <consortium name="The Broad Institute Genomics Platform"/>
            <consortium name="The Broad Institute Genome Sequencing Center for Infectious Disease"/>
            <person name="Wu L."/>
            <person name="Ma J."/>
        </authorList>
    </citation>
    <scope>NUCLEOTIDE SEQUENCE [LARGE SCALE GENOMIC DNA]</scope>
    <source>
        <strain evidence="4">KCTC 22558</strain>
    </source>
</reference>
<evidence type="ECO:0000256" key="2">
    <source>
        <dbReference type="SAM" id="SignalP"/>
    </source>
</evidence>
<evidence type="ECO:0000256" key="1">
    <source>
        <dbReference type="SAM" id="MobiDB-lite"/>
    </source>
</evidence>
<feature type="chain" id="PRO_5045079237" description="CopL family metal-binding regulatory protein" evidence="2">
    <location>
        <begin position="27"/>
        <end position="155"/>
    </location>
</feature>
<dbReference type="Proteomes" id="UP000643403">
    <property type="component" value="Unassembled WGS sequence"/>
</dbReference>
<feature type="region of interest" description="Disordered" evidence="1">
    <location>
        <begin position="76"/>
        <end position="96"/>
    </location>
</feature>
<dbReference type="InterPro" id="IPR048034">
    <property type="entry name" value="CopL-like"/>
</dbReference>
<name>A0ABQ3BZ98_9GAMM</name>
<accession>A0ABQ3BZ98</accession>
<evidence type="ECO:0000313" key="3">
    <source>
        <dbReference type="EMBL" id="GGZ57201.1"/>
    </source>
</evidence>
<proteinExistence type="predicted"/>
<comment type="caution">
    <text evidence="3">The sequence shown here is derived from an EMBL/GenBank/DDBJ whole genome shotgun (WGS) entry which is preliminary data.</text>
</comment>
<protein>
    <recommendedName>
        <fullName evidence="5">CopL family metal-binding regulatory protein</fullName>
    </recommendedName>
</protein>
<sequence>MSLSALLLRVLLCVSLIANGVGFAQASTRMQLAHASHRAHDVAGPGADGASVQCHPGMTMASHGGEAMPAMDHAAMGHGVSDANDASPATDQAPDEPADCCDGKTCQCACTQHASAGFIPEVSPGAMPAHSAIAMGGNSQHASPRLPHLIRPPIS</sequence>
<keyword evidence="4" id="KW-1185">Reference proteome</keyword>
<keyword evidence="2" id="KW-0732">Signal</keyword>
<feature type="signal peptide" evidence="2">
    <location>
        <begin position="1"/>
        <end position="26"/>
    </location>
</feature>
<dbReference type="NCBIfam" id="NF033807">
    <property type="entry name" value="CopL_fam"/>
    <property type="match status" value="1"/>
</dbReference>
<organism evidence="3 4">
    <name type="scientific">Cognatilysobacter xinjiangensis</name>
    <dbReference type="NCBI Taxonomy" id="546892"/>
    <lineage>
        <taxon>Bacteria</taxon>
        <taxon>Pseudomonadati</taxon>
        <taxon>Pseudomonadota</taxon>
        <taxon>Gammaproteobacteria</taxon>
        <taxon>Lysobacterales</taxon>
        <taxon>Lysobacteraceae</taxon>
        <taxon>Cognatilysobacter</taxon>
    </lineage>
</organism>
<dbReference type="EMBL" id="BMXY01000001">
    <property type="protein sequence ID" value="GGZ57201.1"/>
    <property type="molecule type" value="Genomic_DNA"/>
</dbReference>
<evidence type="ECO:0008006" key="5">
    <source>
        <dbReference type="Google" id="ProtNLM"/>
    </source>
</evidence>